<dbReference type="RefSeq" id="WP_189406218.1">
    <property type="nucleotide sequence ID" value="NZ_BMXP01000004.1"/>
</dbReference>
<dbReference type="SUPFAM" id="SSF52540">
    <property type="entry name" value="P-loop containing nucleoside triphosphate hydrolases"/>
    <property type="match status" value="1"/>
</dbReference>
<comment type="caution">
    <text evidence="1">The sequence shown here is derived from an EMBL/GenBank/DDBJ whole genome shotgun (WGS) entry which is preliminary data.</text>
</comment>
<evidence type="ECO:0008006" key="3">
    <source>
        <dbReference type="Google" id="ProtNLM"/>
    </source>
</evidence>
<organism evidence="1 2">
    <name type="scientific">Alteromonas halophila</name>
    <dbReference type="NCBI Taxonomy" id="516698"/>
    <lineage>
        <taxon>Bacteria</taxon>
        <taxon>Pseudomonadati</taxon>
        <taxon>Pseudomonadota</taxon>
        <taxon>Gammaproteobacteria</taxon>
        <taxon>Alteromonadales</taxon>
        <taxon>Alteromonadaceae</taxon>
        <taxon>Alteromonas/Salinimonas group</taxon>
        <taxon>Alteromonas</taxon>
    </lineage>
</organism>
<dbReference type="InterPro" id="IPR005331">
    <property type="entry name" value="Sulfotransferase"/>
</dbReference>
<dbReference type="EMBL" id="BMXP01000004">
    <property type="protein sequence ID" value="GGW86985.1"/>
    <property type="molecule type" value="Genomic_DNA"/>
</dbReference>
<dbReference type="GO" id="GO:0016020">
    <property type="term" value="C:membrane"/>
    <property type="evidence" value="ECO:0007669"/>
    <property type="project" value="InterPro"/>
</dbReference>
<dbReference type="AlphaFoldDB" id="A0A918MY60"/>
<gene>
    <name evidence="1" type="ORF">GCM10007391_20980</name>
</gene>
<dbReference type="Pfam" id="PF03567">
    <property type="entry name" value="Sulfotransfer_2"/>
    <property type="match status" value="1"/>
</dbReference>
<protein>
    <recommendedName>
        <fullName evidence="3">Sulfotransferase domain-containing protein</fullName>
    </recommendedName>
</protein>
<dbReference type="InterPro" id="IPR027417">
    <property type="entry name" value="P-loop_NTPase"/>
</dbReference>
<evidence type="ECO:0000313" key="2">
    <source>
        <dbReference type="Proteomes" id="UP000631300"/>
    </source>
</evidence>
<dbReference type="Gene3D" id="3.40.50.300">
    <property type="entry name" value="P-loop containing nucleotide triphosphate hydrolases"/>
    <property type="match status" value="1"/>
</dbReference>
<dbReference type="Proteomes" id="UP000631300">
    <property type="component" value="Unassembled WGS sequence"/>
</dbReference>
<reference evidence="1" key="1">
    <citation type="journal article" date="2014" name="Int. J. Syst. Evol. Microbiol.">
        <title>Complete genome sequence of Corynebacterium casei LMG S-19264T (=DSM 44701T), isolated from a smear-ripened cheese.</title>
        <authorList>
            <consortium name="US DOE Joint Genome Institute (JGI-PGF)"/>
            <person name="Walter F."/>
            <person name="Albersmeier A."/>
            <person name="Kalinowski J."/>
            <person name="Ruckert C."/>
        </authorList>
    </citation>
    <scope>NUCLEOTIDE SEQUENCE</scope>
    <source>
        <strain evidence="1">KCTC 22164</strain>
    </source>
</reference>
<reference evidence="1" key="2">
    <citation type="submission" date="2020-09" db="EMBL/GenBank/DDBJ databases">
        <authorList>
            <person name="Sun Q."/>
            <person name="Kim S."/>
        </authorList>
    </citation>
    <scope>NUCLEOTIDE SEQUENCE</scope>
    <source>
        <strain evidence="1">KCTC 22164</strain>
    </source>
</reference>
<dbReference type="GO" id="GO:0008146">
    <property type="term" value="F:sulfotransferase activity"/>
    <property type="evidence" value="ECO:0007669"/>
    <property type="project" value="InterPro"/>
</dbReference>
<proteinExistence type="predicted"/>
<keyword evidence="2" id="KW-1185">Reference proteome</keyword>
<name>A0A918MY60_9ALTE</name>
<sequence length="270" mass="31507">MLITKKFVLLNYPKTGSTFAREAIQKLYSEKYRENPVVSKILRKLKVREPAIQELMLPNIKVKGVSRPRDQHGCYCQIPSRYKNREVVTVVRNPFTRFLSAYKYGWWKKYPPVSQLLLDKHFPHFPDLSFDEYVDLTELGVEHGRLGRPPGNLGSQTVQFIQMFFNNPESTLEKVDDKYLENQQYLKDVPAITFLRQETLNEDLAEFLIQKGFSADDVNFILNMKKINTTNSEKVAGAVWTPKTLSYVKHKEKAMFDIFREKGINYDSPL</sequence>
<accession>A0A918MY60</accession>
<evidence type="ECO:0000313" key="1">
    <source>
        <dbReference type="EMBL" id="GGW86985.1"/>
    </source>
</evidence>